<dbReference type="InterPro" id="IPR004883">
    <property type="entry name" value="LOB"/>
</dbReference>
<dbReference type="PROSITE" id="PS50891">
    <property type="entry name" value="LOB"/>
    <property type="match status" value="1"/>
</dbReference>
<dbReference type="Pfam" id="PF03195">
    <property type="entry name" value="LOB"/>
    <property type="match status" value="1"/>
</dbReference>
<evidence type="ECO:0000313" key="4">
    <source>
        <dbReference type="Proteomes" id="UP000298416"/>
    </source>
</evidence>
<name>A0A8X8VYL0_SALSN</name>
<dbReference type="PANTHER" id="PTHR31301:SF91">
    <property type="entry name" value="PROTEIN LATERAL ORGAN BOUNDARIES"/>
    <property type="match status" value="1"/>
</dbReference>
<gene>
    <name evidence="3" type="ORF">SASPL_153593</name>
</gene>
<dbReference type="PANTHER" id="PTHR31301">
    <property type="entry name" value="LOB DOMAIN-CONTAINING PROTEIN 4-RELATED"/>
    <property type="match status" value="1"/>
</dbReference>
<accession>A0A8X8VYL0</accession>
<proteinExistence type="inferred from homology"/>
<reference evidence="3" key="2">
    <citation type="submission" date="2020-08" db="EMBL/GenBank/DDBJ databases">
        <title>Plant Genome Project.</title>
        <authorList>
            <person name="Zhang R.-G."/>
        </authorList>
    </citation>
    <scope>NUCLEOTIDE SEQUENCE</scope>
    <source>
        <strain evidence="3">Huo1</strain>
        <tissue evidence="3">Leaf</tissue>
    </source>
</reference>
<dbReference type="EMBL" id="PNBA02000022">
    <property type="protein sequence ID" value="KAG6384775.1"/>
    <property type="molecule type" value="Genomic_DNA"/>
</dbReference>
<protein>
    <recommendedName>
        <fullName evidence="2">LOB domain-containing protein</fullName>
    </recommendedName>
</protein>
<sequence>MHRNARSHYLLHSMIRILLKELLPHQRATAASSLAYEAEARVRDPVLGCFGVISSLQRQVDRLRKELHNANADLVWFACNDISLHTAQPRTPEAIGGGNVDFGAGEGGGILYQTGGVPILYEMTWNDIYNYYGGGMDASN</sequence>
<evidence type="ECO:0000259" key="2">
    <source>
        <dbReference type="PROSITE" id="PS50891"/>
    </source>
</evidence>
<dbReference type="Proteomes" id="UP000298416">
    <property type="component" value="Unassembled WGS sequence"/>
</dbReference>
<keyword evidence="4" id="KW-1185">Reference proteome</keyword>
<reference evidence="3" key="1">
    <citation type="submission" date="2018-01" db="EMBL/GenBank/DDBJ databases">
        <authorList>
            <person name="Mao J.F."/>
        </authorList>
    </citation>
    <scope>NUCLEOTIDE SEQUENCE</scope>
    <source>
        <strain evidence="3">Huo1</strain>
        <tissue evidence="3">Leaf</tissue>
    </source>
</reference>
<evidence type="ECO:0000256" key="1">
    <source>
        <dbReference type="ARBA" id="ARBA00005474"/>
    </source>
</evidence>
<organism evidence="3">
    <name type="scientific">Salvia splendens</name>
    <name type="common">Scarlet sage</name>
    <dbReference type="NCBI Taxonomy" id="180675"/>
    <lineage>
        <taxon>Eukaryota</taxon>
        <taxon>Viridiplantae</taxon>
        <taxon>Streptophyta</taxon>
        <taxon>Embryophyta</taxon>
        <taxon>Tracheophyta</taxon>
        <taxon>Spermatophyta</taxon>
        <taxon>Magnoliopsida</taxon>
        <taxon>eudicotyledons</taxon>
        <taxon>Gunneridae</taxon>
        <taxon>Pentapetalae</taxon>
        <taxon>asterids</taxon>
        <taxon>lamiids</taxon>
        <taxon>Lamiales</taxon>
        <taxon>Lamiaceae</taxon>
        <taxon>Nepetoideae</taxon>
        <taxon>Mentheae</taxon>
        <taxon>Salviinae</taxon>
        <taxon>Salvia</taxon>
        <taxon>Salvia subgen. Calosphace</taxon>
        <taxon>core Calosphace</taxon>
    </lineage>
</organism>
<comment type="caution">
    <text evidence="3">The sequence shown here is derived from an EMBL/GenBank/DDBJ whole genome shotgun (WGS) entry which is preliminary data.</text>
</comment>
<dbReference type="AlphaFoldDB" id="A0A8X8VYL0"/>
<evidence type="ECO:0000313" key="3">
    <source>
        <dbReference type="EMBL" id="KAG6384775.1"/>
    </source>
</evidence>
<comment type="similarity">
    <text evidence="1">Belongs to the LOB domain-containing protein family.</text>
</comment>
<feature type="domain" description="LOB" evidence="2">
    <location>
        <begin position="1"/>
        <end position="74"/>
    </location>
</feature>